<accession>A0ABX1ASD4</accession>
<evidence type="ECO:0000313" key="8">
    <source>
        <dbReference type="EMBL" id="NJP68511.1"/>
    </source>
</evidence>
<dbReference type="Gene3D" id="6.10.250.3150">
    <property type="match status" value="1"/>
</dbReference>
<evidence type="ECO:0000256" key="5">
    <source>
        <dbReference type="SAM" id="Coils"/>
    </source>
</evidence>
<name>A0ABX1ASD4_9ACTN</name>
<feature type="coiled-coil region" evidence="5">
    <location>
        <begin position="158"/>
        <end position="199"/>
    </location>
</feature>
<organism evidence="8 9">
    <name type="scientific">Streptomyces spiramenti</name>
    <dbReference type="NCBI Taxonomy" id="2720606"/>
    <lineage>
        <taxon>Bacteria</taxon>
        <taxon>Bacillati</taxon>
        <taxon>Actinomycetota</taxon>
        <taxon>Actinomycetes</taxon>
        <taxon>Kitasatosporales</taxon>
        <taxon>Streptomycetaceae</taxon>
        <taxon>Streptomyces</taxon>
    </lineage>
</organism>
<feature type="domain" description="NlpC/P60" evidence="7">
    <location>
        <begin position="263"/>
        <end position="378"/>
    </location>
</feature>
<dbReference type="InterPro" id="IPR000064">
    <property type="entry name" value="NLP_P60_dom"/>
</dbReference>
<dbReference type="PROSITE" id="PS51935">
    <property type="entry name" value="NLPC_P60"/>
    <property type="match status" value="1"/>
</dbReference>
<feature type="region of interest" description="Disordered" evidence="6">
    <location>
        <begin position="1"/>
        <end position="23"/>
    </location>
</feature>
<gene>
    <name evidence="8" type="ORF">HCJ92_19990</name>
</gene>
<dbReference type="PANTHER" id="PTHR47359">
    <property type="entry name" value="PEPTIDOGLYCAN DL-ENDOPEPTIDASE CWLO"/>
    <property type="match status" value="1"/>
</dbReference>
<sequence length="378" mass="39406">MAHHETTGRRRPAHRKPRARSLVGSPARTVAGLTLVGAATVGVLHAPAVADPQPGSAEVRARVAELHHEAEQATERFNGATEAAEEAEARLERLTDDAARRTAGLNDARGALGADAAARYRSGGMPGTVQLALAADPDSYLSRAAALERSQHRQSGALTRLESQLSRIEQVRAEAAEEHETLREARASAERERASVLKRTAEAEELLATLTAAERAAALAAEGHGEDPTTSGAERTPTPRPDGGERAARAEERPPAPPPAATGSRAAQAVAFAQGQLGKPYGWGATGPSAFDCSGLTQAAWQSAGVSLPRTSHSQIGAGARVSRDQLAPGDLVFYYPGLTHVGMYVGNGQIIHASRPGTPVRYAPVDSMPFAGAARPG</sequence>
<evidence type="ECO:0000256" key="1">
    <source>
        <dbReference type="ARBA" id="ARBA00007074"/>
    </source>
</evidence>
<keyword evidence="5" id="KW-0175">Coiled coil</keyword>
<comment type="caution">
    <text evidence="8">The sequence shown here is derived from an EMBL/GenBank/DDBJ whole genome shotgun (WGS) entry which is preliminary data.</text>
</comment>
<feature type="compositionally biased region" description="Basic and acidic residues" evidence="6">
    <location>
        <begin position="242"/>
        <end position="254"/>
    </location>
</feature>
<dbReference type="Gene3D" id="3.90.1720.10">
    <property type="entry name" value="endopeptidase domain like (from Nostoc punctiforme)"/>
    <property type="match status" value="1"/>
</dbReference>
<comment type="similarity">
    <text evidence="1">Belongs to the peptidase C40 family.</text>
</comment>
<evidence type="ECO:0000313" key="9">
    <source>
        <dbReference type="Proteomes" id="UP000746503"/>
    </source>
</evidence>
<dbReference type="Proteomes" id="UP000746503">
    <property type="component" value="Unassembled WGS sequence"/>
</dbReference>
<keyword evidence="9" id="KW-1185">Reference proteome</keyword>
<keyword evidence="4" id="KW-0788">Thiol protease</keyword>
<evidence type="ECO:0000256" key="2">
    <source>
        <dbReference type="ARBA" id="ARBA00022670"/>
    </source>
</evidence>
<keyword evidence="2" id="KW-0645">Protease</keyword>
<dbReference type="RefSeq" id="WP_167935007.1">
    <property type="nucleotide sequence ID" value="NZ_JAAVJB010000225.1"/>
</dbReference>
<proteinExistence type="inferred from homology"/>
<feature type="compositionally biased region" description="Basic residues" evidence="6">
    <location>
        <begin position="9"/>
        <end position="19"/>
    </location>
</feature>
<protein>
    <submittedName>
        <fullName evidence="8">NlpC/P60 family protein</fullName>
    </submittedName>
</protein>
<dbReference type="EMBL" id="JAAVJB010000225">
    <property type="protein sequence ID" value="NJP68511.1"/>
    <property type="molecule type" value="Genomic_DNA"/>
</dbReference>
<dbReference type="SUPFAM" id="SSF54001">
    <property type="entry name" value="Cysteine proteinases"/>
    <property type="match status" value="1"/>
</dbReference>
<evidence type="ECO:0000256" key="3">
    <source>
        <dbReference type="ARBA" id="ARBA00022801"/>
    </source>
</evidence>
<dbReference type="Pfam" id="PF00877">
    <property type="entry name" value="NLPC_P60"/>
    <property type="match status" value="1"/>
</dbReference>
<feature type="region of interest" description="Disordered" evidence="6">
    <location>
        <begin position="219"/>
        <end position="266"/>
    </location>
</feature>
<evidence type="ECO:0000256" key="6">
    <source>
        <dbReference type="SAM" id="MobiDB-lite"/>
    </source>
</evidence>
<feature type="coiled-coil region" evidence="5">
    <location>
        <begin position="56"/>
        <end position="97"/>
    </location>
</feature>
<dbReference type="PANTHER" id="PTHR47359:SF3">
    <property type="entry name" value="NLP_P60 DOMAIN-CONTAINING PROTEIN-RELATED"/>
    <property type="match status" value="1"/>
</dbReference>
<evidence type="ECO:0000259" key="7">
    <source>
        <dbReference type="PROSITE" id="PS51935"/>
    </source>
</evidence>
<dbReference type="InterPro" id="IPR038765">
    <property type="entry name" value="Papain-like_cys_pep_sf"/>
</dbReference>
<reference evidence="8 9" key="1">
    <citation type="submission" date="2020-03" db="EMBL/GenBank/DDBJ databases">
        <title>Draft genome of Streptomyces sp. ventii, isolated from the Axial Seamount in the Pacific Ocean, and resequencing of the two type strains Streptomyces lonarensis strain NCL 716 and Streptomyces bohaiensis strain 11A07.</title>
        <authorList>
            <person name="Loughran R.M."/>
            <person name="Pfannmuller K.M."/>
            <person name="Wasson B.J."/>
            <person name="Deadmond M.C."/>
            <person name="Paddock B.E."/>
            <person name="Koyack M.J."/>
            <person name="Gallegos D.A."/>
            <person name="Mitchell E.A."/>
            <person name="Ushijima B."/>
            <person name="Saw J.H."/>
            <person name="Mcphail K.L."/>
            <person name="Videau P."/>
        </authorList>
    </citation>
    <scope>NUCLEOTIDE SEQUENCE [LARGE SCALE GENOMIC DNA]</scope>
    <source>
        <strain evidence="9">5675061</strain>
    </source>
</reference>
<keyword evidence="3" id="KW-0378">Hydrolase</keyword>
<dbReference type="InterPro" id="IPR051794">
    <property type="entry name" value="PG_Endopeptidase_C40"/>
</dbReference>
<evidence type="ECO:0000256" key="4">
    <source>
        <dbReference type="ARBA" id="ARBA00022807"/>
    </source>
</evidence>